<dbReference type="RefSeq" id="XP_018702980.1">
    <property type="nucleotide sequence ID" value="XM_018850003.1"/>
</dbReference>
<feature type="transmembrane region" description="Helical" evidence="1">
    <location>
        <begin position="245"/>
        <end position="267"/>
    </location>
</feature>
<evidence type="ECO:0000313" key="2">
    <source>
        <dbReference type="EMBL" id="OAA59464.1"/>
    </source>
</evidence>
<feature type="transmembrane region" description="Helical" evidence="1">
    <location>
        <begin position="108"/>
        <end position="128"/>
    </location>
</feature>
<dbReference type="AlphaFoldDB" id="A0A167SBV2"/>
<dbReference type="PROSITE" id="PS51257">
    <property type="entry name" value="PROKAR_LIPOPROTEIN"/>
    <property type="match status" value="1"/>
</dbReference>
<sequence>MAPRRGGGSHGGGSGSGSGSGLGCTGCDTPMSAQFFALYDTGSLYGMLVVNALLAAALLLPLYLNRRPLAKTALLATLLFFGGCVFQCVRWGLVVPDNWVPHGYRFEGSVIVLLQRLGWPTLLAALLLAMRPGKILGAAAGSGVLLLAALNIAYLVLDFVISDGAVKDWLAGDSLGGSPWRLGDRDFGVLWTRRMVKRFTDQPGYAAYPTTWSRDQATMYRAWLLYVPPGSAAYRNRDAQIKVGIAADVVALLVVLALGGLHVVTWHRQGKAELPRRRSFLAVAVAGLLLSATFRVVVSARWILHNWHVITDEQLWADWLAYFPDTNTMADWVRMPATWLPGYRTTVEAFPVLQVVLEQIGPVVACVLIVLSMAAERRRARELRHQQVGGMKMQGHYN</sequence>
<comment type="caution">
    <text evidence="2">The sequence shown here is derived from an EMBL/GenBank/DDBJ whole genome shotgun (WGS) entry which is preliminary data.</text>
</comment>
<reference evidence="2 3" key="1">
    <citation type="journal article" date="2016" name="Genome Biol. Evol.">
        <title>Divergent and convergent evolution of fungal pathogenicity.</title>
        <authorList>
            <person name="Shang Y."/>
            <person name="Xiao G."/>
            <person name="Zheng P."/>
            <person name="Cen K."/>
            <person name="Zhan S."/>
            <person name="Wang C."/>
        </authorList>
    </citation>
    <scope>NUCLEOTIDE SEQUENCE [LARGE SCALE GENOMIC DNA]</scope>
    <source>
        <strain evidence="2 3">ARSEF 2679</strain>
    </source>
</reference>
<feature type="transmembrane region" description="Helical" evidence="1">
    <location>
        <begin position="44"/>
        <end position="64"/>
    </location>
</feature>
<protein>
    <submittedName>
        <fullName evidence="2">Uncharacterized protein</fullName>
    </submittedName>
</protein>
<evidence type="ECO:0000256" key="1">
    <source>
        <dbReference type="SAM" id="Phobius"/>
    </source>
</evidence>
<organism evidence="2 3">
    <name type="scientific">Cordyceps fumosorosea (strain ARSEF 2679)</name>
    <name type="common">Isaria fumosorosea</name>
    <dbReference type="NCBI Taxonomy" id="1081104"/>
    <lineage>
        <taxon>Eukaryota</taxon>
        <taxon>Fungi</taxon>
        <taxon>Dikarya</taxon>
        <taxon>Ascomycota</taxon>
        <taxon>Pezizomycotina</taxon>
        <taxon>Sordariomycetes</taxon>
        <taxon>Hypocreomycetidae</taxon>
        <taxon>Hypocreales</taxon>
        <taxon>Cordycipitaceae</taxon>
        <taxon>Cordyceps</taxon>
    </lineage>
</organism>
<proteinExistence type="predicted"/>
<feature type="transmembrane region" description="Helical" evidence="1">
    <location>
        <begin position="279"/>
        <end position="298"/>
    </location>
</feature>
<feature type="transmembrane region" description="Helical" evidence="1">
    <location>
        <begin position="135"/>
        <end position="157"/>
    </location>
</feature>
<gene>
    <name evidence="2" type="ORF">ISF_06399</name>
</gene>
<keyword evidence="1" id="KW-1133">Transmembrane helix</keyword>
<dbReference type="GeneID" id="30022691"/>
<keyword evidence="1" id="KW-0812">Transmembrane</keyword>
<evidence type="ECO:0000313" key="3">
    <source>
        <dbReference type="Proteomes" id="UP000076744"/>
    </source>
</evidence>
<dbReference type="OrthoDB" id="3797113at2759"/>
<feature type="transmembrane region" description="Helical" evidence="1">
    <location>
        <begin position="73"/>
        <end position="93"/>
    </location>
</feature>
<feature type="transmembrane region" description="Helical" evidence="1">
    <location>
        <begin position="352"/>
        <end position="375"/>
    </location>
</feature>
<keyword evidence="1" id="KW-0472">Membrane</keyword>
<dbReference type="Proteomes" id="UP000076744">
    <property type="component" value="Unassembled WGS sequence"/>
</dbReference>
<accession>A0A167SBV2</accession>
<keyword evidence="3" id="KW-1185">Reference proteome</keyword>
<dbReference type="EMBL" id="AZHB01000016">
    <property type="protein sequence ID" value="OAA59464.1"/>
    <property type="molecule type" value="Genomic_DNA"/>
</dbReference>
<name>A0A167SBV2_CORFA</name>